<feature type="region of interest" description="Disordered" evidence="1">
    <location>
        <begin position="156"/>
        <end position="215"/>
    </location>
</feature>
<reference evidence="2 3" key="1">
    <citation type="submission" date="2019-03" db="EMBL/GenBank/DDBJ databases">
        <title>Diversity of the mouse oral microbiome.</title>
        <authorList>
            <person name="Joseph S."/>
            <person name="Aduse-Opoku J."/>
            <person name="Curtis M."/>
            <person name="Wade W."/>
            <person name="Hashim A."/>
        </authorList>
    </citation>
    <scope>NUCLEOTIDE SEQUENCE [LARGE SCALE GENOMIC DNA]</scope>
    <source>
        <strain evidence="3">irhom_31</strain>
    </source>
</reference>
<gene>
    <name evidence="2" type="ORF">E4U03_09865</name>
</gene>
<proteinExistence type="predicted"/>
<evidence type="ECO:0000313" key="2">
    <source>
        <dbReference type="EMBL" id="TFU21090.1"/>
    </source>
</evidence>
<dbReference type="RefSeq" id="WP_135013432.1">
    <property type="nucleotide sequence ID" value="NZ_SPQC01000039.1"/>
</dbReference>
<name>A0A4Y9F1E0_9MICC</name>
<dbReference type="OrthoDB" id="4962734at2"/>
<feature type="compositionally biased region" description="Acidic residues" evidence="1">
    <location>
        <begin position="178"/>
        <end position="209"/>
    </location>
</feature>
<comment type="caution">
    <text evidence="2">The sequence shown here is derived from an EMBL/GenBank/DDBJ whole genome shotgun (WGS) entry which is preliminary data.</text>
</comment>
<sequence length="628" mass="68380">MICYDAADEEILERFFFHRQGKITAVTAQELETPTALAGKDRFSLPVRSATLKYQDWELFIESVQSRSIFRSLRLFTQNAELVAQGNNRRFTTEILGLSPLQESKTLVFGQEEPETTADDTNSFVTQLTHRPVQQEDYQPPQRVPQNDQNMEQIQSALEESSEELPEEESTVSNETVGQEDEDEATEPANTSDDEAGIDSETFPEEETTIEAPGRNEEAALLEDFFSDTNAEEHLKRRSHRASLKNQLKSFNLTSKKVLIPLSLSASVLLAAATGVGLQSLNHGPGDTATVQSAISDISLDLPEGYSNQPVWTTPIPESAEVLASEAALAIIHGNTVTLHSLTDGKPIDTVESSWPISTIDETIIDGKNALVWLDETGTKLTSWHRDTDGNPHTQTLDLPEGAQVSKNSEELLVQTDTQVYRLTTQGLKTYPVPTGLTPFAFAPEGLISIGYDVPVEITDANGAPVRSTNISSPAEGHIMNQWVAIGQAISLSVWSQELEPTPKTPVLLTTHSLATGEVLDTIETTFGDIDPGTTWTIGQGNRLATYQNRVFSLTDGKYIAAVPLSLSAPAAKGSLVVATASESKKQYLFSGDSPGYALNQKFLLAQTSTLLITQSGNRVVAYPATLS</sequence>
<protein>
    <submittedName>
        <fullName evidence="2">Uncharacterized protein</fullName>
    </submittedName>
</protein>
<dbReference type="Proteomes" id="UP000297951">
    <property type="component" value="Unassembled WGS sequence"/>
</dbReference>
<feature type="compositionally biased region" description="Acidic residues" evidence="1">
    <location>
        <begin position="160"/>
        <end position="170"/>
    </location>
</feature>
<evidence type="ECO:0000256" key="1">
    <source>
        <dbReference type="SAM" id="MobiDB-lite"/>
    </source>
</evidence>
<evidence type="ECO:0000313" key="3">
    <source>
        <dbReference type="Proteomes" id="UP000297951"/>
    </source>
</evidence>
<dbReference type="AlphaFoldDB" id="A0A4Y9F1E0"/>
<dbReference type="EMBL" id="SPQC01000039">
    <property type="protein sequence ID" value="TFU21090.1"/>
    <property type="molecule type" value="Genomic_DNA"/>
</dbReference>
<accession>A0A4Y9F1E0</accession>
<organism evidence="2 3">
    <name type="scientific">Rothia nasimurium</name>
    <dbReference type="NCBI Taxonomy" id="85336"/>
    <lineage>
        <taxon>Bacteria</taxon>
        <taxon>Bacillati</taxon>
        <taxon>Actinomycetota</taxon>
        <taxon>Actinomycetes</taxon>
        <taxon>Micrococcales</taxon>
        <taxon>Micrococcaceae</taxon>
        <taxon>Rothia</taxon>
    </lineage>
</organism>